<evidence type="ECO:0000313" key="2">
    <source>
        <dbReference type="Proteomes" id="UP001500889"/>
    </source>
</evidence>
<accession>A0AAU9FNW9</accession>
<gene>
    <name evidence="1" type="ORF">DMAD_05915</name>
</gene>
<name>A0AAU9FNW9_DROMD</name>
<protein>
    <submittedName>
        <fullName evidence="1">Uncharacterized protein</fullName>
    </submittedName>
</protein>
<dbReference type="AlphaFoldDB" id="A0AAU9FNW9"/>
<proteinExistence type="predicted"/>
<evidence type="ECO:0000313" key="1">
    <source>
        <dbReference type="EMBL" id="BFF97523.1"/>
    </source>
</evidence>
<sequence>MPDSHDTALSWSRANNALRQQPQEELLLLQQHLSVAVLLPALISAAPPGFLDSLNTSTRR</sequence>
<organism evidence="1 2">
    <name type="scientific">Drosophila madeirensis</name>
    <name type="common">Fruit fly</name>
    <dbReference type="NCBI Taxonomy" id="30013"/>
    <lineage>
        <taxon>Eukaryota</taxon>
        <taxon>Metazoa</taxon>
        <taxon>Ecdysozoa</taxon>
        <taxon>Arthropoda</taxon>
        <taxon>Hexapoda</taxon>
        <taxon>Insecta</taxon>
        <taxon>Pterygota</taxon>
        <taxon>Neoptera</taxon>
        <taxon>Endopterygota</taxon>
        <taxon>Diptera</taxon>
        <taxon>Brachycera</taxon>
        <taxon>Muscomorpha</taxon>
        <taxon>Ephydroidea</taxon>
        <taxon>Drosophilidae</taxon>
        <taxon>Drosophila</taxon>
        <taxon>Sophophora</taxon>
    </lineage>
</organism>
<keyword evidence="2" id="KW-1185">Reference proteome</keyword>
<reference evidence="1 2" key="1">
    <citation type="submission" date="2024-02" db="EMBL/GenBank/DDBJ databases">
        <title>A chromosome-level genome assembly of Drosophila madeirensis, a fruit fly species endemic to Madeira island.</title>
        <authorList>
            <person name="Tomihara K."/>
            <person name="Llopart A."/>
            <person name="Yamamoto D."/>
        </authorList>
    </citation>
    <scope>NUCLEOTIDE SEQUENCE [LARGE SCALE GENOMIC DNA]</scope>
    <source>
        <strain evidence="1 2">RF1</strain>
    </source>
</reference>
<dbReference type="EMBL" id="AP029265">
    <property type="protein sequence ID" value="BFF97523.1"/>
    <property type="molecule type" value="Genomic_DNA"/>
</dbReference>
<dbReference type="Proteomes" id="UP001500889">
    <property type="component" value="Chromosome J"/>
</dbReference>